<dbReference type="AlphaFoldDB" id="A0AAV7UAL9"/>
<name>A0AAV7UAL9_PLEWA</name>
<organism evidence="2 3">
    <name type="scientific">Pleurodeles waltl</name>
    <name type="common">Iberian ribbed newt</name>
    <dbReference type="NCBI Taxonomy" id="8319"/>
    <lineage>
        <taxon>Eukaryota</taxon>
        <taxon>Metazoa</taxon>
        <taxon>Chordata</taxon>
        <taxon>Craniata</taxon>
        <taxon>Vertebrata</taxon>
        <taxon>Euteleostomi</taxon>
        <taxon>Amphibia</taxon>
        <taxon>Batrachia</taxon>
        <taxon>Caudata</taxon>
        <taxon>Salamandroidea</taxon>
        <taxon>Salamandridae</taxon>
        <taxon>Pleurodelinae</taxon>
        <taxon>Pleurodeles</taxon>
    </lineage>
</organism>
<keyword evidence="3" id="KW-1185">Reference proteome</keyword>
<comment type="caution">
    <text evidence="2">The sequence shown here is derived from an EMBL/GenBank/DDBJ whole genome shotgun (WGS) entry which is preliminary data.</text>
</comment>
<sequence length="206" mass="21531">MGPACSPRIPVDAASSQLCRDGGSQWAPPPLGAWHHSVPSRPGANSALDYRASGPRADTFPLMLHTSLLVNNGTACPVPLPLGVPEWLRARTVPGGRTGCLECQWGGARGRAPLWRRRPRSAPLEGSSECRAAVLLGRGAEGAARVGCAWPGPSAQREPGSYRWSGPVRPGGAGRKEQGCFTASRRSGLVALRALCDGGIKGGRQD</sequence>
<evidence type="ECO:0000256" key="1">
    <source>
        <dbReference type="SAM" id="MobiDB-lite"/>
    </source>
</evidence>
<accession>A0AAV7UAL9</accession>
<evidence type="ECO:0000313" key="3">
    <source>
        <dbReference type="Proteomes" id="UP001066276"/>
    </source>
</evidence>
<dbReference type="EMBL" id="JANPWB010000005">
    <property type="protein sequence ID" value="KAJ1185586.1"/>
    <property type="molecule type" value="Genomic_DNA"/>
</dbReference>
<protein>
    <submittedName>
        <fullName evidence="2">Uncharacterized protein</fullName>
    </submittedName>
</protein>
<proteinExistence type="predicted"/>
<reference evidence="2" key="1">
    <citation type="journal article" date="2022" name="bioRxiv">
        <title>Sequencing and chromosome-scale assembly of the giantPleurodeles waltlgenome.</title>
        <authorList>
            <person name="Brown T."/>
            <person name="Elewa A."/>
            <person name="Iarovenko S."/>
            <person name="Subramanian E."/>
            <person name="Araus A.J."/>
            <person name="Petzold A."/>
            <person name="Susuki M."/>
            <person name="Suzuki K.-i.T."/>
            <person name="Hayashi T."/>
            <person name="Toyoda A."/>
            <person name="Oliveira C."/>
            <person name="Osipova E."/>
            <person name="Leigh N.D."/>
            <person name="Simon A."/>
            <person name="Yun M.H."/>
        </authorList>
    </citation>
    <scope>NUCLEOTIDE SEQUENCE</scope>
    <source>
        <strain evidence="2">20211129_DDA</strain>
        <tissue evidence="2">Liver</tissue>
    </source>
</reference>
<dbReference type="Proteomes" id="UP001066276">
    <property type="component" value="Chromosome 3_1"/>
</dbReference>
<evidence type="ECO:0000313" key="2">
    <source>
        <dbReference type="EMBL" id="KAJ1185586.1"/>
    </source>
</evidence>
<feature type="region of interest" description="Disordered" evidence="1">
    <location>
        <begin position="154"/>
        <end position="179"/>
    </location>
</feature>
<gene>
    <name evidence="2" type="ORF">NDU88_002378</name>
</gene>